<dbReference type="InterPro" id="IPR016040">
    <property type="entry name" value="NAD(P)-bd_dom"/>
</dbReference>
<organism evidence="2 3">
    <name type="scientific">Lentisphaera profundi</name>
    <dbReference type="NCBI Taxonomy" id="1658616"/>
    <lineage>
        <taxon>Bacteria</taxon>
        <taxon>Pseudomonadati</taxon>
        <taxon>Lentisphaerota</taxon>
        <taxon>Lentisphaeria</taxon>
        <taxon>Lentisphaerales</taxon>
        <taxon>Lentisphaeraceae</taxon>
        <taxon>Lentisphaera</taxon>
    </lineage>
</organism>
<dbReference type="Proteomes" id="UP001214250">
    <property type="component" value="Chromosome 2"/>
</dbReference>
<dbReference type="RefSeq" id="WP_274154071.1">
    <property type="nucleotide sequence ID" value="NZ_CP117812.1"/>
</dbReference>
<gene>
    <name evidence="2" type="ORF">PQO03_15355</name>
</gene>
<feature type="domain" description="NAD(P)-binding" evidence="1">
    <location>
        <begin position="7"/>
        <end position="218"/>
    </location>
</feature>
<dbReference type="Pfam" id="PF13460">
    <property type="entry name" value="NAD_binding_10"/>
    <property type="match status" value="1"/>
</dbReference>
<evidence type="ECO:0000313" key="3">
    <source>
        <dbReference type="Proteomes" id="UP001214250"/>
    </source>
</evidence>
<dbReference type="InterPro" id="IPR036291">
    <property type="entry name" value="NAD(P)-bd_dom_sf"/>
</dbReference>
<evidence type="ECO:0000259" key="1">
    <source>
        <dbReference type="Pfam" id="PF13460"/>
    </source>
</evidence>
<dbReference type="PANTHER" id="PTHR15020:SF11">
    <property type="entry name" value="OS06G0360300 PROTEIN"/>
    <property type="match status" value="1"/>
</dbReference>
<accession>A0ABY7VZ54</accession>
<dbReference type="EMBL" id="CP117812">
    <property type="protein sequence ID" value="WDE99211.1"/>
    <property type="molecule type" value="Genomic_DNA"/>
</dbReference>
<evidence type="ECO:0000313" key="2">
    <source>
        <dbReference type="EMBL" id="WDE99211.1"/>
    </source>
</evidence>
<dbReference type="Gene3D" id="3.40.50.720">
    <property type="entry name" value="NAD(P)-binding Rossmann-like Domain"/>
    <property type="match status" value="1"/>
</dbReference>
<keyword evidence="3" id="KW-1185">Reference proteome</keyword>
<protein>
    <submittedName>
        <fullName evidence="2">SDR family oxidoreductase</fullName>
    </submittedName>
</protein>
<reference evidence="2 3" key="1">
    <citation type="submission" date="2023-02" db="EMBL/GenBank/DDBJ databases">
        <title>Genome sequence of Lentisphaera profundi SAORIC-696.</title>
        <authorList>
            <person name="Kim e."/>
            <person name="Cho J.-C."/>
            <person name="Choi A."/>
            <person name="Kang I."/>
        </authorList>
    </citation>
    <scope>NUCLEOTIDE SEQUENCE [LARGE SCALE GENOMIC DNA]</scope>
    <source>
        <strain evidence="2 3">SAORIC-696</strain>
    </source>
</reference>
<proteinExistence type="predicted"/>
<dbReference type="SUPFAM" id="SSF51735">
    <property type="entry name" value="NAD(P)-binding Rossmann-fold domains"/>
    <property type="match status" value="1"/>
</dbReference>
<dbReference type="PANTHER" id="PTHR15020">
    <property type="entry name" value="FLAVIN REDUCTASE-RELATED"/>
    <property type="match status" value="1"/>
</dbReference>
<sequence>MKVLVIGASGATGRLVVDQLLSRGIEVHAIIRSLDSLAEKPNLYKIQASVHDLSSKEMAIHLKDCEAVISCLGHNLTFKGIFAQPRLLVKDTIECICSAIKANKATHSVKIILMNTTGNCNRDIPEIAPLSQRIVIALLRVLLPPHLDNEKAADFLRTQIGQNDNAIEWLAVRPDALCNENDVSAYNVHVSPNRNAIFNSGATSRINVGNFMTELILNQSTWLKWKGQMPVIYNNP</sequence>
<name>A0ABY7VZ54_9BACT</name>